<gene>
    <name evidence="2" type="primary">Mymk</name>
    <name evidence="1" type="synonym">RGD1306074_predicted</name>
    <name evidence="1" type="ORF">rCG_45908</name>
</gene>
<dbReference type="AlphaFoldDB" id="A6JTK3"/>
<dbReference type="EMBL" id="CH474001">
    <property type="protein sequence ID" value="EDL93444.1"/>
    <property type="molecule type" value="Genomic_DNA"/>
</dbReference>
<name>A6JTK3_RAT</name>
<proteinExistence type="predicted"/>
<dbReference type="RGD" id="1306074">
    <property type="gene designation" value="Mymk"/>
</dbReference>
<reference evidence="1" key="1">
    <citation type="journal article" date="2005" name="Genome Res.">
        <title>Gene and alternative splicing annotation with AIR.</title>
        <authorList>
            <person name="Florea L."/>
            <person name="Di Francesco V."/>
            <person name="Miller J."/>
            <person name="Turner R."/>
            <person name="Yao A."/>
            <person name="Harris M."/>
            <person name="Walenz B."/>
            <person name="Mobarry C."/>
            <person name="Merkulov G.V."/>
            <person name="Charlab R."/>
            <person name="Dew I."/>
            <person name="Deng Z."/>
            <person name="Istrail S."/>
            <person name="Li P."/>
            <person name="Sutton G."/>
        </authorList>
    </citation>
    <scope>NUCLEOTIDE SEQUENCE</scope>
    <source>
        <strain evidence="1">BN</strain>
    </source>
</reference>
<reference evidence="1" key="2">
    <citation type="submission" date="2005-09" db="EMBL/GenBank/DDBJ databases">
        <authorList>
            <person name="Mural R.J."/>
            <person name="Li P.W."/>
            <person name="Adams M.D."/>
            <person name="Amanatides P.G."/>
            <person name="Baden-Tillson H."/>
            <person name="Barnstead M."/>
            <person name="Chin S.H."/>
            <person name="Dew I."/>
            <person name="Evans C.A."/>
            <person name="Ferriera S."/>
            <person name="Flanigan M."/>
            <person name="Fosler C."/>
            <person name="Glodek A."/>
            <person name="Gu Z."/>
            <person name="Holt R.A."/>
            <person name="Jennings D."/>
            <person name="Kraft C.L."/>
            <person name="Lu F."/>
            <person name="Nguyen T."/>
            <person name="Nusskern D.R."/>
            <person name="Pfannkoch C.M."/>
            <person name="Sitter C."/>
            <person name="Sutton G.G."/>
            <person name="Venter J.C."/>
            <person name="Wang Z."/>
            <person name="Woodage T."/>
            <person name="Zheng X.H."/>
            <person name="Zhong F."/>
        </authorList>
    </citation>
    <scope>NUCLEOTIDE SEQUENCE</scope>
    <source>
        <strain evidence="1">BN</strain>
    </source>
</reference>
<accession>A6JTK3</accession>
<sequence>MGLHLRSQLLPLRPGHVLRPAAAQGQQEGWERRGPRQADLLHSLLHLCLTVAPLLQAPAFLSGSPAVSPGILPTLSQWNVHEEWPPLHPERPAGLLQSAKCCLGTHEFCVHQLLHSIQEKKERELYPPRLHNHRCALQSPRPVSIGPKSQPSSVHNSSIRVIYFPGPACQDCLPFLGNWDCPFYPCPGPESSQFRELDPVSPVPVWTQAWCPCLSPIPSAVFRSSHSQ</sequence>
<dbReference type="Proteomes" id="UP000234681">
    <property type="component" value="Chromosome 3"/>
</dbReference>
<evidence type="ECO:0000313" key="1">
    <source>
        <dbReference type="EMBL" id="EDL93444.1"/>
    </source>
</evidence>
<protein>
    <submittedName>
        <fullName evidence="1">Similar to RIKEN cDNA 1110002H13 (Predicted)</fullName>
    </submittedName>
</protein>
<evidence type="ECO:0000313" key="2">
    <source>
        <dbReference type="RGD" id="1306074"/>
    </source>
</evidence>
<organism evidence="1">
    <name type="scientific">Rattus norvegicus</name>
    <name type="common">Rat</name>
    <dbReference type="NCBI Taxonomy" id="10116"/>
    <lineage>
        <taxon>Eukaryota</taxon>
        <taxon>Metazoa</taxon>
        <taxon>Chordata</taxon>
        <taxon>Craniata</taxon>
        <taxon>Vertebrata</taxon>
        <taxon>Euteleostomi</taxon>
        <taxon>Mammalia</taxon>
        <taxon>Eutheria</taxon>
        <taxon>Euarchontoglires</taxon>
        <taxon>Glires</taxon>
        <taxon>Rodentia</taxon>
        <taxon>Myomorpha</taxon>
        <taxon>Muroidea</taxon>
        <taxon>Muridae</taxon>
        <taxon>Murinae</taxon>
        <taxon>Rattus</taxon>
    </lineage>
</organism>
<dbReference type="AGR" id="RGD:1306074"/>